<gene>
    <name evidence="2" type="ORF">Cni_G29085</name>
</gene>
<evidence type="ECO:0000313" key="3">
    <source>
        <dbReference type="Proteomes" id="UP001327560"/>
    </source>
</evidence>
<dbReference type="AlphaFoldDB" id="A0AAQ3QSW9"/>
<evidence type="ECO:0000313" key="2">
    <source>
        <dbReference type="EMBL" id="WOL20281.1"/>
    </source>
</evidence>
<keyword evidence="3" id="KW-1185">Reference proteome</keyword>
<dbReference type="EMBL" id="CP136898">
    <property type="protein sequence ID" value="WOL20281.1"/>
    <property type="molecule type" value="Genomic_DNA"/>
</dbReference>
<dbReference type="Proteomes" id="UP001327560">
    <property type="component" value="Chromosome 9"/>
</dbReference>
<feature type="compositionally biased region" description="Acidic residues" evidence="1">
    <location>
        <begin position="99"/>
        <end position="109"/>
    </location>
</feature>
<reference evidence="2 3" key="1">
    <citation type="submission" date="2023-10" db="EMBL/GenBank/DDBJ databases">
        <title>Chromosome-scale genome assembly provides insights into flower coloration mechanisms of Canna indica.</title>
        <authorList>
            <person name="Li C."/>
        </authorList>
    </citation>
    <scope>NUCLEOTIDE SEQUENCE [LARGE SCALE GENOMIC DNA]</scope>
    <source>
        <tissue evidence="2">Flower</tissue>
    </source>
</reference>
<feature type="region of interest" description="Disordered" evidence="1">
    <location>
        <begin position="96"/>
        <end position="122"/>
    </location>
</feature>
<proteinExistence type="predicted"/>
<evidence type="ECO:0000256" key="1">
    <source>
        <dbReference type="SAM" id="MobiDB-lite"/>
    </source>
</evidence>
<name>A0AAQ3QSW9_9LILI</name>
<accession>A0AAQ3QSW9</accession>
<protein>
    <submittedName>
        <fullName evidence="2">Uncharacterized protein</fullName>
    </submittedName>
</protein>
<organism evidence="2 3">
    <name type="scientific">Canna indica</name>
    <name type="common">Indian-shot</name>
    <dbReference type="NCBI Taxonomy" id="4628"/>
    <lineage>
        <taxon>Eukaryota</taxon>
        <taxon>Viridiplantae</taxon>
        <taxon>Streptophyta</taxon>
        <taxon>Embryophyta</taxon>
        <taxon>Tracheophyta</taxon>
        <taxon>Spermatophyta</taxon>
        <taxon>Magnoliopsida</taxon>
        <taxon>Liliopsida</taxon>
        <taxon>Zingiberales</taxon>
        <taxon>Cannaceae</taxon>
        <taxon>Canna</taxon>
    </lineage>
</organism>
<sequence>MCGKNRWCVEPSLGGFGIGDEGLTALEYCPTLQVPEIDALLQDELVVAVGGEPPNLAAWFCRHSWEPCSLHLTGMLYLVTATIDSALTHYTNVFSPKVDDDDDTQEEKDDASKVNCSEMDYR</sequence>